<evidence type="ECO:0000313" key="3">
    <source>
        <dbReference type="EMBL" id="KOS16983.1"/>
    </source>
</evidence>
<evidence type="ECO:0000313" key="4">
    <source>
        <dbReference type="Proteomes" id="UP000053831"/>
    </source>
</evidence>
<evidence type="ECO:0000259" key="2">
    <source>
        <dbReference type="PROSITE" id="PS51820"/>
    </source>
</evidence>
<name>A0A0M9VRU6_ESCWE</name>
<protein>
    <submittedName>
        <fullName evidence="3">Flocculation protein FLO9</fullName>
    </submittedName>
</protein>
<reference evidence="3 4" key="1">
    <citation type="submission" date="2015-07" db="EMBL/GenBank/DDBJ databases">
        <title>The genome of the fungus Escovopsis weberi, a specialized disease agent of ant agriculture.</title>
        <authorList>
            <person name="de Man T.J."/>
            <person name="Stajich J.E."/>
            <person name="Kubicek C.P."/>
            <person name="Chenthamara K."/>
            <person name="Atanasova L."/>
            <person name="Druzhinina I.S."/>
            <person name="Birnbaum S."/>
            <person name="Barribeau S.M."/>
            <person name="Teiling C."/>
            <person name="Suen G."/>
            <person name="Currie C."/>
            <person name="Gerardo N.M."/>
        </authorList>
    </citation>
    <scope>NUCLEOTIDE SEQUENCE [LARGE SCALE GENOMIC DNA]</scope>
</reference>
<feature type="signal peptide" evidence="1">
    <location>
        <begin position="1"/>
        <end position="18"/>
    </location>
</feature>
<dbReference type="InterPro" id="IPR018871">
    <property type="entry name" value="GLEYA_adhesin_domain"/>
</dbReference>
<dbReference type="AlphaFoldDB" id="A0A0M9VRU6"/>
<keyword evidence="1" id="KW-0732">Signal</keyword>
<sequence>MKAIKALAALALASSVDATAIPNADGIIECLLVDVVVNILKGYPSATPYCSTTVIPTTVSETKTVTGVLTSVVTPPPVTSCLHIPTSTLTQHPTVTKTEIRSLTSSTAVTAAPSTIISTVTKTISVTTSACPAPAACANQGLEWAYFNNTSGDNRDATYSNFLPESYKGKTPIYTGVINSIGGINIAGGRNVAIYGSTKPLWSSYFTLNHRGYIYSPQAGVYTFTASGIDDALFLWVGSELVGGAWTNWTRANADALGTFNRSPGFVTWETNLLQGEYYAMRFVFAQAQGAAVFSLTITAPDGSVFLGPNTPASPYLITRDCDNYWAVPYPPPK</sequence>
<dbReference type="OrthoDB" id="4388755at2759"/>
<dbReference type="PROSITE" id="PS51820">
    <property type="entry name" value="PA14"/>
    <property type="match status" value="1"/>
</dbReference>
<feature type="chain" id="PRO_5005839245" evidence="1">
    <location>
        <begin position="19"/>
        <end position="334"/>
    </location>
</feature>
<gene>
    <name evidence="3" type="ORF">ESCO_005847</name>
</gene>
<keyword evidence="4" id="KW-1185">Reference proteome</keyword>
<feature type="domain" description="PA14" evidence="2">
    <location>
        <begin position="137"/>
        <end position="312"/>
    </location>
</feature>
<dbReference type="EMBL" id="LGSR01000028">
    <property type="protein sequence ID" value="KOS16983.1"/>
    <property type="molecule type" value="Genomic_DNA"/>
</dbReference>
<dbReference type="Proteomes" id="UP000053831">
    <property type="component" value="Unassembled WGS sequence"/>
</dbReference>
<proteinExistence type="predicted"/>
<evidence type="ECO:0000256" key="1">
    <source>
        <dbReference type="SAM" id="SignalP"/>
    </source>
</evidence>
<comment type="caution">
    <text evidence="3">The sequence shown here is derived from an EMBL/GenBank/DDBJ whole genome shotgun (WGS) entry which is preliminary data.</text>
</comment>
<organism evidence="3 4">
    <name type="scientific">Escovopsis weberi</name>
    <dbReference type="NCBI Taxonomy" id="150374"/>
    <lineage>
        <taxon>Eukaryota</taxon>
        <taxon>Fungi</taxon>
        <taxon>Dikarya</taxon>
        <taxon>Ascomycota</taxon>
        <taxon>Pezizomycotina</taxon>
        <taxon>Sordariomycetes</taxon>
        <taxon>Hypocreomycetidae</taxon>
        <taxon>Hypocreales</taxon>
        <taxon>Hypocreaceae</taxon>
        <taxon>Escovopsis</taxon>
    </lineage>
</organism>
<dbReference type="Pfam" id="PF10528">
    <property type="entry name" value="GLEYA"/>
    <property type="match status" value="1"/>
</dbReference>
<accession>A0A0M9VRU6</accession>
<dbReference type="SUPFAM" id="SSF56988">
    <property type="entry name" value="Anthrax protective antigen"/>
    <property type="match status" value="1"/>
</dbReference>
<dbReference type="InterPro" id="IPR037524">
    <property type="entry name" value="PA14/GLEYA"/>
</dbReference>
<dbReference type="Gene3D" id="2.60.120.1560">
    <property type="match status" value="1"/>
</dbReference>